<dbReference type="GO" id="GO:0005524">
    <property type="term" value="F:ATP binding"/>
    <property type="evidence" value="ECO:0007669"/>
    <property type="project" value="InterPro"/>
</dbReference>
<feature type="domain" description="NERD" evidence="2">
    <location>
        <begin position="15"/>
        <end position="136"/>
    </location>
</feature>
<feature type="domain" description="UvrD-like helicase C-terminal" evidence="3">
    <location>
        <begin position="487"/>
        <end position="532"/>
    </location>
</feature>
<dbReference type="InterPro" id="IPR006935">
    <property type="entry name" value="Helicase/UvrB_N"/>
</dbReference>
<dbReference type="GO" id="GO:0043138">
    <property type="term" value="F:3'-5' DNA helicase activity"/>
    <property type="evidence" value="ECO:0007669"/>
    <property type="project" value="TreeGrafter"/>
</dbReference>
<reference evidence="4 5" key="1">
    <citation type="submission" date="2016-10" db="EMBL/GenBank/DDBJ databases">
        <authorList>
            <person name="de Groot N.N."/>
        </authorList>
    </citation>
    <scope>NUCLEOTIDE SEQUENCE [LARGE SCALE GENOMIC DNA]</scope>
    <source>
        <strain evidence="4 5">AR40</strain>
    </source>
</reference>
<dbReference type="Pfam" id="PF08378">
    <property type="entry name" value="NERD"/>
    <property type="match status" value="1"/>
</dbReference>
<dbReference type="PANTHER" id="PTHR11070">
    <property type="entry name" value="UVRD / RECB / PCRA DNA HELICASE FAMILY MEMBER"/>
    <property type="match status" value="1"/>
</dbReference>
<evidence type="ECO:0000313" key="5">
    <source>
        <dbReference type="Proteomes" id="UP000182584"/>
    </source>
</evidence>
<dbReference type="InterPro" id="IPR000212">
    <property type="entry name" value="DNA_helicase_UvrD/REP"/>
</dbReference>
<dbReference type="RefSeq" id="WP_074758858.1">
    <property type="nucleotide sequence ID" value="NZ_FOGJ01000041.1"/>
</dbReference>
<dbReference type="PANTHER" id="PTHR11070:SF2">
    <property type="entry name" value="ATP-DEPENDENT DNA HELICASE SRS2"/>
    <property type="match status" value="1"/>
</dbReference>
<dbReference type="GO" id="GO:0003677">
    <property type="term" value="F:DNA binding"/>
    <property type="evidence" value="ECO:0007669"/>
    <property type="project" value="InterPro"/>
</dbReference>
<dbReference type="Proteomes" id="UP000182584">
    <property type="component" value="Unassembled WGS sequence"/>
</dbReference>
<dbReference type="InterPro" id="IPR027417">
    <property type="entry name" value="P-loop_NTPase"/>
</dbReference>
<evidence type="ECO:0000259" key="2">
    <source>
        <dbReference type="Pfam" id="PF08378"/>
    </source>
</evidence>
<dbReference type="Gene3D" id="3.40.50.300">
    <property type="entry name" value="P-loop containing nucleotide triphosphate hydrolases"/>
    <property type="match status" value="2"/>
</dbReference>
<dbReference type="Pfam" id="PF13538">
    <property type="entry name" value="UvrD_C_2"/>
    <property type="match status" value="1"/>
</dbReference>
<organism evidence="4 5">
    <name type="scientific">Butyrivibrio fibrisolvens</name>
    <dbReference type="NCBI Taxonomy" id="831"/>
    <lineage>
        <taxon>Bacteria</taxon>
        <taxon>Bacillati</taxon>
        <taxon>Bacillota</taxon>
        <taxon>Clostridia</taxon>
        <taxon>Lachnospirales</taxon>
        <taxon>Lachnospiraceae</taxon>
        <taxon>Butyrivibrio</taxon>
    </lineage>
</organism>
<evidence type="ECO:0000313" key="4">
    <source>
        <dbReference type="EMBL" id="SES40408.1"/>
    </source>
</evidence>
<accession>A0A1H9X2H7</accession>
<dbReference type="OrthoDB" id="7066673at2"/>
<dbReference type="EMBL" id="FOGJ01000041">
    <property type="protein sequence ID" value="SES40408.1"/>
    <property type="molecule type" value="Genomic_DNA"/>
</dbReference>
<sequence>MAKMIPSVMESDNNSWGEKKVFEALKTKLPAEYTVFHSVRWNDRNEKDTVVWGECDFTVFHPQKGILVIEVKSGGIECVNDHWTYIRTDNGERHDMKNPMKQADRSKYRFKDLRDDVLGIDQENQDYCLVESAVWFPSVSRRDEIGEMPMEFKPELVLLEDALDKTEEYIDKIYEFYHGRTHTKLSAQHADDLIKAFAPHYRAMPSLRSKREEQEDMFDRLTQEQNALLTYLEEQRVAAIQGAAGTGKTWLAVEKAKKLAKSGKVLFLCFNQFLRLDLQGLKDENPKDFENIDFMNLPQLVAKKIGSFNVDKDEIHVFLERFDSYDWEYKHIVIDEGQDFDDVEIEKLNEIALLLDGAFYVFYDKNQFVQGREFPNWLKNAECRLVLTINCRNTYAIADTSGKTIKVEPKVKDKSVKGDMPQFYICGDAKKATKKIASLIDQYRLNGYRYEKICIITTKTEEKSFLNGVEKIGNHKILSTRSKEGVLFTTARKFKGLESDVIIVVDVDQETFADDESKRLFYVGASRAKHYLDIIHCEDDEDLNALASELAGEESKRAMLDIAKGLNVKPVDCRKE</sequence>
<dbReference type="Pfam" id="PF04851">
    <property type="entry name" value="ResIII"/>
    <property type="match status" value="1"/>
</dbReference>
<name>A0A1H9X2H7_BUTFI</name>
<proteinExistence type="predicted"/>
<dbReference type="SUPFAM" id="SSF52540">
    <property type="entry name" value="P-loop containing nucleoside triphosphate hydrolases"/>
    <property type="match status" value="1"/>
</dbReference>
<dbReference type="InterPro" id="IPR011528">
    <property type="entry name" value="NERD"/>
</dbReference>
<dbReference type="InterPro" id="IPR027785">
    <property type="entry name" value="UvrD-like_helicase_C"/>
</dbReference>
<feature type="domain" description="Helicase/UvrB N-terminal" evidence="1">
    <location>
        <begin position="211"/>
        <end position="278"/>
    </location>
</feature>
<protein>
    <submittedName>
        <fullName evidence="4">PhoH-like protein</fullName>
    </submittedName>
</protein>
<dbReference type="GO" id="GO:0016787">
    <property type="term" value="F:hydrolase activity"/>
    <property type="evidence" value="ECO:0007669"/>
    <property type="project" value="InterPro"/>
</dbReference>
<dbReference type="AlphaFoldDB" id="A0A1H9X2H7"/>
<dbReference type="GO" id="GO:0000725">
    <property type="term" value="P:recombinational repair"/>
    <property type="evidence" value="ECO:0007669"/>
    <property type="project" value="TreeGrafter"/>
</dbReference>
<gene>
    <name evidence="4" type="ORF">SAMN04487884_1416</name>
</gene>
<evidence type="ECO:0000259" key="3">
    <source>
        <dbReference type="Pfam" id="PF13538"/>
    </source>
</evidence>
<evidence type="ECO:0000259" key="1">
    <source>
        <dbReference type="Pfam" id="PF04851"/>
    </source>
</evidence>